<sequence length="111" mass="11148">MLLAAAGSLVTPGSWADYLAVAAAVATMAVTLIMTEPGRAVAVLLASSTVGVGVGFVEVAVHALRDGVTVSGIWWFCGGLTLLASAVNDLRLGVPPTKIANLGSAVPSLFR</sequence>
<feature type="transmembrane region" description="Helical" evidence="1">
    <location>
        <begin position="40"/>
        <end position="61"/>
    </location>
</feature>
<evidence type="ECO:0000313" key="2">
    <source>
        <dbReference type="EMBL" id="GIF25722.1"/>
    </source>
</evidence>
<keyword evidence="3" id="KW-1185">Reference proteome</keyword>
<reference evidence="2" key="1">
    <citation type="submission" date="2021-01" db="EMBL/GenBank/DDBJ databases">
        <title>Whole genome shotgun sequence of Actinoplanes tereljensis NBRC 105297.</title>
        <authorList>
            <person name="Komaki H."/>
            <person name="Tamura T."/>
        </authorList>
    </citation>
    <scope>NUCLEOTIDE SEQUENCE</scope>
    <source>
        <strain evidence="2">NBRC 105297</strain>
    </source>
</reference>
<gene>
    <name evidence="2" type="ORF">Ate02nite_84520</name>
</gene>
<keyword evidence="1" id="KW-0472">Membrane</keyword>
<dbReference type="Proteomes" id="UP000623608">
    <property type="component" value="Unassembled WGS sequence"/>
</dbReference>
<dbReference type="EMBL" id="BOMY01000053">
    <property type="protein sequence ID" value="GIF25722.1"/>
    <property type="molecule type" value="Genomic_DNA"/>
</dbReference>
<dbReference type="AlphaFoldDB" id="A0A919NYL8"/>
<evidence type="ECO:0000256" key="1">
    <source>
        <dbReference type="SAM" id="Phobius"/>
    </source>
</evidence>
<keyword evidence="1" id="KW-0812">Transmembrane</keyword>
<organism evidence="2 3">
    <name type="scientific">Paractinoplanes tereljensis</name>
    <dbReference type="NCBI Taxonomy" id="571912"/>
    <lineage>
        <taxon>Bacteria</taxon>
        <taxon>Bacillati</taxon>
        <taxon>Actinomycetota</taxon>
        <taxon>Actinomycetes</taxon>
        <taxon>Micromonosporales</taxon>
        <taxon>Micromonosporaceae</taxon>
        <taxon>Paractinoplanes</taxon>
    </lineage>
</organism>
<proteinExistence type="predicted"/>
<name>A0A919NYL8_9ACTN</name>
<evidence type="ECO:0000313" key="3">
    <source>
        <dbReference type="Proteomes" id="UP000623608"/>
    </source>
</evidence>
<feature type="transmembrane region" description="Helical" evidence="1">
    <location>
        <begin position="68"/>
        <end position="87"/>
    </location>
</feature>
<keyword evidence="1" id="KW-1133">Transmembrane helix</keyword>
<comment type="caution">
    <text evidence="2">The sequence shown here is derived from an EMBL/GenBank/DDBJ whole genome shotgun (WGS) entry which is preliminary data.</text>
</comment>
<accession>A0A919NYL8</accession>
<protein>
    <submittedName>
        <fullName evidence="2">Uncharacterized protein</fullName>
    </submittedName>
</protein>